<reference evidence="1" key="1">
    <citation type="journal article" date="2021" name="Proc. Natl. Acad. Sci. U.S.A.">
        <title>A Catalog of Tens of Thousands of Viruses from Human Metagenomes Reveals Hidden Associations with Chronic Diseases.</title>
        <authorList>
            <person name="Tisza M.J."/>
            <person name="Buck C.B."/>
        </authorList>
    </citation>
    <scope>NUCLEOTIDE SEQUENCE</scope>
    <source>
        <strain evidence="1">CtEtC12</strain>
    </source>
</reference>
<protein>
    <submittedName>
        <fullName evidence="1">Uncharacterized protein</fullName>
    </submittedName>
</protein>
<dbReference type="EMBL" id="BK016187">
    <property type="protein sequence ID" value="DAG01140.1"/>
    <property type="molecule type" value="Genomic_DNA"/>
</dbReference>
<sequence length="68" mass="7813">MEGKGMVFRRILDALERVERGQEELRSELKALRDALDGGDRPQEDAKLQEGISNLMAFDGRPRRRESL</sequence>
<proteinExistence type="predicted"/>
<accession>A0A8S5V376</accession>
<evidence type="ECO:0000313" key="1">
    <source>
        <dbReference type="EMBL" id="DAG01140.1"/>
    </source>
</evidence>
<organism evidence="1">
    <name type="scientific">Myoviridae sp. ctEtC12</name>
    <dbReference type="NCBI Taxonomy" id="2825062"/>
    <lineage>
        <taxon>Viruses</taxon>
        <taxon>Duplodnaviria</taxon>
        <taxon>Heunggongvirae</taxon>
        <taxon>Uroviricota</taxon>
        <taxon>Caudoviricetes</taxon>
    </lineage>
</organism>
<name>A0A8S5V376_9CAUD</name>